<proteinExistence type="predicted"/>
<gene>
    <name evidence="4" type="primary">ooxA</name>
    <name evidence="4" type="ORF">PDMSB3_2001</name>
</gene>
<dbReference type="InterPro" id="IPR041854">
    <property type="entry name" value="BFD-like_2Fe2S-bd_dom_sf"/>
</dbReference>
<evidence type="ECO:0000259" key="3">
    <source>
        <dbReference type="Pfam" id="PF17806"/>
    </source>
</evidence>
<dbReference type="Gene3D" id="3.50.50.60">
    <property type="entry name" value="FAD/NAD(P)-binding domain"/>
    <property type="match status" value="2"/>
</dbReference>
<dbReference type="EMBL" id="LR699554">
    <property type="protein sequence ID" value="VVD33285.1"/>
    <property type="molecule type" value="Genomic_DNA"/>
</dbReference>
<dbReference type="GO" id="GO:0016491">
    <property type="term" value="F:oxidoreductase activity"/>
    <property type="evidence" value="ECO:0007669"/>
    <property type="project" value="UniProtKB-KW"/>
</dbReference>
<feature type="domain" description="SoxA A3" evidence="3">
    <location>
        <begin position="385"/>
        <end position="464"/>
    </location>
</feature>
<protein>
    <submittedName>
        <fullName evidence="4">Opine oxidase subunit A</fullName>
        <ecNumber evidence="4">1.-.-.-</ecNumber>
    </submittedName>
</protein>
<dbReference type="InterPro" id="IPR036188">
    <property type="entry name" value="FAD/NAD-bd_sf"/>
</dbReference>
<dbReference type="PANTHER" id="PTHR42949:SF3">
    <property type="entry name" value="ANAEROBIC GLYCEROL-3-PHOSPHATE DEHYDROGENASE SUBUNIT B"/>
    <property type="match status" value="1"/>
</dbReference>
<dbReference type="EC" id="1.-.-.-" evidence="4"/>
<dbReference type="RefSeq" id="WP_007177572.1">
    <property type="nucleotide sequence ID" value="NZ_LR699554.1"/>
</dbReference>
<dbReference type="PIRSF" id="PIRSF037495">
    <property type="entry name" value="Opine_OX_OoxA/HcnB"/>
    <property type="match status" value="1"/>
</dbReference>
<dbReference type="KEGG" id="pdio:PDMSB3_2001.1"/>
<dbReference type="InterPro" id="IPR017224">
    <property type="entry name" value="Opine_Oxase_asu/HCN_bsu"/>
</dbReference>
<evidence type="ECO:0000313" key="4">
    <source>
        <dbReference type="EMBL" id="VVD33285.1"/>
    </source>
</evidence>
<dbReference type="Gene3D" id="1.10.10.1100">
    <property type="entry name" value="BFD-like [2Fe-2S]-binding domain"/>
    <property type="match status" value="1"/>
</dbReference>
<sequence length="478" mass="50582">MKTEPHIETHYDALVVGAGPAGMSAASALAENGLRVGVIDEQIAPGGQIYRAVGASPLPSRAILGDDYWHGETLLQRFIASKAGYLAQTTVWQIDRVGESWRMAVSAAGESRLLSAAHVVLATGAQERPVPVPGWTLPGVMTVGATQVLLKTTGAVPQGATVLAGCGPLLWLYAAQVLRAGGRIDALLDTTPRTQRRAAMKHLFDFLRSDYLVKGVSLLMEVKRRIKVISGVTSFRATGIDAADAVEYTRDDGTHGRLPVDTLLIHQGVVPNVNLSNALGCEHEWNDAQCCWQPKLDAWLHSSQPGVFIAGDGSGIGGARAAEAQGELAALQIAHLAGASDAAARDATASAVRARIARALRGRAFFETMYRPADAMRIPGGDTLVCRCEEVTAQQIVDAAQLGCSGPNQLKAFLRCGMGPCQGRMCGLTACELLARESGTPMRELGYYTLRFPTKPLTLAEIAALPATEEGEKAIVTA</sequence>
<evidence type="ECO:0000259" key="2">
    <source>
        <dbReference type="Pfam" id="PF07992"/>
    </source>
</evidence>
<dbReference type="PRINTS" id="PR00368">
    <property type="entry name" value="FADPNR"/>
</dbReference>
<dbReference type="SUPFAM" id="SSF51905">
    <property type="entry name" value="FAD/NAD(P)-binding domain"/>
    <property type="match status" value="1"/>
</dbReference>
<dbReference type="Proteomes" id="UP000325811">
    <property type="component" value="Chromosome II"/>
</dbReference>
<dbReference type="InterPro" id="IPR023753">
    <property type="entry name" value="FAD/NAD-binding_dom"/>
</dbReference>
<organism evidence="4 5">
    <name type="scientific">Paraburkholderia dioscoreae</name>
    <dbReference type="NCBI Taxonomy" id="2604047"/>
    <lineage>
        <taxon>Bacteria</taxon>
        <taxon>Pseudomonadati</taxon>
        <taxon>Pseudomonadota</taxon>
        <taxon>Betaproteobacteria</taxon>
        <taxon>Burkholderiales</taxon>
        <taxon>Burkholderiaceae</taxon>
        <taxon>Paraburkholderia</taxon>
    </lineage>
</organism>
<dbReference type="CDD" id="cd19946">
    <property type="entry name" value="GlpA-like_Fer2_BFD-like"/>
    <property type="match status" value="1"/>
</dbReference>
<accession>A0A5Q4YWB4</accession>
<evidence type="ECO:0000313" key="5">
    <source>
        <dbReference type="Proteomes" id="UP000325811"/>
    </source>
</evidence>
<evidence type="ECO:0000256" key="1">
    <source>
        <dbReference type="ARBA" id="ARBA00023002"/>
    </source>
</evidence>
<name>A0A5Q4YWB4_9BURK</name>
<reference evidence="4 5" key="1">
    <citation type="submission" date="2019-08" db="EMBL/GenBank/DDBJ databases">
        <authorList>
            <person name="Herpell B J."/>
        </authorList>
    </citation>
    <scope>NUCLEOTIDE SEQUENCE [LARGE SCALE GENOMIC DNA]</scope>
    <source>
        <strain evidence="5">Msb3</strain>
    </source>
</reference>
<dbReference type="PANTHER" id="PTHR42949">
    <property type="entry name" value="ANAEROBIC GLYCEROL-3-PHOSPHATE DEHYDROGENASE SUBUNIT B"/>
    <property type="match status" value="1"/>
</dbReference>
<dbReference type="Pfam" id="PF17806">
    <property type="entry name" value="SO_alpha_A3"/>
    <property type="match status" value="1"/>
</dbReference>
<dbReference type="InterPro" id="IPR041117">
    <property type="entry name" value="SoxA_A3"/>
</dbReference>
<dbReference type="Pfam" id="PF07992">
    <property type="entry name" value="Pyr_redox_2"/>
    <property type="match status" value="1"/>
</dbReference>
<keyword evidence="5" id="KW-1185">Reference proteome</keyword>
<feature type="domain" description="FAD/NAD(P)-binding" evidence="2">
    <location>
        <begin position="11"/>
        <end position="326"/>
    </location>
</feature>
<keyword evidence="1 4" id="KW-0560">Oxidoreductase</keyword>
<dbReference type="PRINTS" id="PR00469">
    <property type="entry name" value="PNDRDTASEII"/>
</dbReference>
<dbReference type="InterPro" id="IPR051691">
    <property type="entry name" value="Metab_Enz_Cyan_OpOx_G3PDH"/>
</dbReference>
<dbReference type="AlphaFoldDB" id="A0A5Q4YWB4"/>